<dbReference type="InterPro" id="IPR018392">
    <property type="entry name" value="LysM"/>
</dbReference>
<dbReference type="Gene3D" id="2.60.40.10">
    <property type="entry name" value="Immunoglobulins"/>
    <property type="match status" value="1"/>
</dbReference>
<dbReference type="InterPro" id="IPR013783">
    <property type="entry name" value="Ig-like_fold"/>
</dbReference>
<dbReference type="Gene3D" id="3.10.350.10">
    <property type="entry name" value="LysM domain"/>
    <property type="match status" value="1"/>
</dbReference>
<dbReference type="AlphaFoldDB" id="X1U2V4"/>
<gene>
    <name evidence="3" type="ORF">S12H4_42119</name>
</gene>
<comment type="caution">
    <text evidence="3">The sequence shown here is derived from an EMBL/GenBank/DDBJ whole genome shotgun (WGS) entry which is preliminary data.</text>
</comment>
<proteinExistence type="predicted"/>
<feature type="region of interest" description="Disordered" evidence="1">
    <location>
        <begin position="43"/>
        <end position="66"/>
    </location>
</feature>
<evidence type="ECO:0000313" key="3">
    <source>
        <dbReference type="EMBL" id="GAJ11898.1"/>
    </source>
</evidence>
<feature type="compositionally biased region" description="Pro residues" evidence="1">
    <location>
        <begin position="49"/>
        <end position="59"/>
    </location>
</feature>
<evidence type="ECO:0000259" key="2">
    <source>
        <dbReference type="PROSITE" id="PS51782"/>
    </source>
</evidence>
<dbReference type="Pfam" id="PF01476">
    <property type="entry name" value="LysM"/>
    <property type="match status" value="1"/>
</dbReference>
<evidence type="ECO:0000256" key="1">
    <source>
        <dbReference type="SAM" id="MobiDB-lite"/>
    </source>
</evidence>
<dbReference type="SUPFAM" id="SSF54106">
    <property type="entry name" value="LysM domain"/>
    <property type="match status" value="1"/>
</dbReference>
<organism evidence="3">
    <name type="scientific">marine sediment metagenome</name>
    <dbReference type="NCBI Taxonomy" id="412755"/>
    <lineage>
        <taxon>unclassified sequences</taxon>
        <taxon>metagenomes</taxon>
        <taxon>ecological metagenomes</taxon>
    </lineage>
</organism>
<dbReference type="SMART" id="SM00257">
    <property type="entry name" value="LysM"/>
    <property type="match status" value="1"/>
</dbReference>
<dbReference type="InterPro" id="IPR036779">
    <property type="entry name" value="LysM_dom_sf"/>
</dbReference>
<protein>
    <recommendedName>
        <fullName evidence="2">LysM domain-containing protein</fullName>
    </recommendedName>
</protein>
<dbReference type="CDD" id="cd00118">
    <property type="entry name" value="LysM"/>
    <property type="match status" value="1"/>
</dbReference>
<dbReference type="EMBL" id="BARW01025739">
    <property type="protein sequence ID" value="GAJ11898.1"/>
    <property type="molecule type" value="Genomic_DNA"/>
</dbReference>
<feature type="domain" description="LysM" evidence="2">
    <location>
        <begin position="1"/>
        <end position="41"/>
    </location>
</feature>
<sequence length="189" mass="20942">MQSGDTLGGIALKYDVDEESIARANSIKVDSILKIGQKLLVPGLTPTPTHTPEPKPTPTSTPTIAPTLAPWPTRSSRAAFLYRQPHLLAPTSGSVVAGAETRILLNWTSVGILDEEEWYRLRIWHDEDPEDPVTISTKVTSWRMPQGLYPEEDQGHEFFWQVTVIGPESKGGPGVAVSPPSEVYRFRWQ</sequence>
<dbReference type="PROSITE" id="PS51782">
    <property type="entry name" value="LYSM"/>
    <property type="match status" value="1"/>
</dbReference>
<accession>X1U2V4</accession>
<name>X1U2V4_9ZZZZ</name>
<reference evidence="3" key="1">
    <citation type="journal article" date="2014" name="Front. Microbiol.">
        <title>High frequency of phylogenetically diverse reductive dehalogenase-homologous genes in deep subseafloor sedimentary metagenomes.</title>
        <authorList>
            <person name="Kawai M."/>
            <person name="Futagami T."/>
            <person name="Toyoda A."/>
            <person name="Takaki Y."/>
            <person name="Nishi S."/>
            <person name="Hori S."/>
            <person name="Arai W."/>
            <person name="Tsubouchi T."/>
            <person name="Morono Y."/>
            <person name="Uchiyama I."/>
            <person name="Ito T."/>
            <person name="Fujiyama A."/>
            <person name="Inagaki F."/>
            <person name="Takami H."/>
        </authorList>
    </citation>
    <scope>NUCLEOTIDE SEQUENCE</scope>
    <source>
        <strain evidence="3">Expedition CK06-06</strain>
    </source>
</reference>